<evidence type="ECO:0000313" key="3">
    <source>
        <dbReference type="Proteomes" id="UP000269041"/>
    </source>
</evidence>
<keyword evidence="1" id="KW-0812">Transmembrane</keyword>
<proteinExistence type="predicted"/>
<dbReference type="EMBL" id="RSFA01000005">
    <property type="protein sequence ID" value="RSD32664.1"/>
    <property type="molecule type" value="Genomic_DNA"/>
</dbReference>
<keyword evidence="1" id="KW-0472">Membrane</keyword>
<dbReference type="Proteomes" id="UP000269041">
    <property type="component" value="Unassembled WGS sequence"/>
</dbReference>
<dbReference type="InterPro" id="IPR045584">
    <property type="entry name" value="Pilin-like"/>
</dbReference>
<reference evidence="2 3" key="1">
    <citation type="submission" date="2018-12" db="EMBL/GenBank/DDBJ databases">
        <title>Genomic taxonomy of the Vibrionaceae family.</title>
        <authorList>
            <person name="Gomez-Gil B."/>
            <person name="Enciso-Ibarra K."/>
        </authorList>
    </citation>
    <scope>NUCLEOTIDE SEQUENCE [LARGE SCALE GENOMIC DNA]</scope>
    <source>
        <strain evidence="2 3">CAIM 594</strain>
    </source>
</reference>
<accession>A0A427U7P2</accession>
<feature type="transmembrane region" description="Helical" evidence="1">
    <location>
        <begin position="9"/>
        <end position="28"/>
    </location>
</feature>
<keyword evidence="3" id="KW-1185">Reference proteome</keyword>
<sequence length="166" mass="17923">MPIKQDQGFTLVELITIVILLGIVSLYASSRFFGKSGFDAQLLEQEVLSSLRLTQLRSMNRNGFCGRWMVSNNQVMQISPTASVGSCSVSLPSDTSDSSYVNAQQSNVQLSLDADGNVDFIDFDGLGRPQQCATAECTVTLVGQSGTQRYICINSQGGIYAKTSNC</sequence>
<dbReference type="AlphaFoldDB" id="A0A427U7P2"/>
<comment type="caution">
    <text evidence="2">The sequence shown here is derived from an EMBL/GenBank/DDBJ whole genome shotgun (WGS) entry which is preliminary data.</text>
</comment>
<dbReference type="OrthoDB" id="5873580at2"/>
<organism evidence="2 3">
    <name type="scientific">Vibrio pectenicida</name>
    <dbReference type="NCBI Taxonomy" id="62763"/>
    <lineage>
        <taxon>Bacteria</taxon>
        <taxon>Pseudomonadati</taxon>
        <taxon>Pseudomonadota</taxon>
        <taxon>Gammaproteobacteria</taxon>
        <taxon>Vibrionales</taxon>
        <taxon>Vibrionaceae</taxon>
        <taxon>Vibrio</taxon>
    </lineage>
</organism>
<name>A0A427U7P2_9VIBR</name>
<gene>
    <name evidence="2" type="ORF">EJA03_02285</name>
</gene>
<evidence type="ECO:0000256" key="1">
    <source>
        <dbReference type="SAM" id="Phobius"/>
    </source>
</evidence>
<dbReference type="RefSeq" id="WP_125319622.1">
    <property type="nucleotide sequence ID" value="NZ_AP024889.1"/>
</dbReference>
<keyword evidence="1" id="KW-1133">Transmembrane helix</keyword>
<evidence type="ECO:0000313" key="2">
    <source>
        <dbReference type="EMBL" id="RSD32664.1"/>
    </source>
</evidence>
<protein>
    <submittedName>
        <fullName evidence="2">Type II secretion system protein</fullName>
    </submittedName>
</protein>
<dbReference type="SUPFAM" id="SSF54523">
    <property type="entry name" value="Pili subunits"/>
    <property type="match status" value="1"/>
</dbReference>